<protein>
    <submittedName>
        <fullName evidence="2">Uncharacterized protein</fullName>
    </submittedName>
</protein>
<evidence type="ECO:0000313" key="4">
    <source>
        <dbReference type="EMBL" id="CAB4220434.1"/>
    </source>
</evidence>
<dbReference type="EMBL" id="LR796776">
    <property type="protein sequence ID" value="CAB4165554.1"/>
    <property type="molecule type" value="Genomic_DNA"/>
</dbReference>
<dbReference type="EMBL" id="LR797099">
    <property type="protein sequence ID" value="CAB4186794.1"/>
    <property type="molecule type" value="Genomic_DNA"/>
</dbReference>
<evidence type="ECO:0000313" key="3">
    <source>
        <dbReference type="EMBL" id="CAB4186794.1"/>
    </source>
</evidence>
<accession>A0A6J5PDB2</accession>
<dbReference type="EMBL" id="LR796758">
    <property type="protein sequence ID" value="CAB4163766.1"/>
    <property type="molecule type" value="Genomic_DNA"/>
</dbReference>
<organism evidence="2">
    <name type="scientific">uncultured Caudovirales phage</name>
    <dbReference type="NCBI Taxonomy" id="2100421"/>
    <lineage>
        <taxon>Viruses</taxon>
        <taxon>Duplodnaviria</taxon>
        <taxon>Heunggongvirae</taxon>
        <taxon>Uroviricota</taxon>
        <taxon>Caudoviricetes</taxon>
        <taxon>Peduoviridae</taxon>
        <taxon>Maltschvirus</taxon>
        <taxon>Maltschvirus maltsch</taxon>
    </lineage>
</organism>
<name>A0A6J5PDB2_9CAUD</name>
<reference evidence="2" key="1">
    <citation type="submission" date="2020-04" db="EMBL/GenBank/DDBJ databases">
        <authorList>
            <person name="Chiriac C."/>
            <person name="Salcher M."/>
            <person name="Ghai R."/>
            <person name="Kavagutti S V."/>
        </authorList>
    </citation>
    <scope>NUCLEOTIDE SEQUENCE</scope>
</reference>
<evidence type="ECO:0000313" key="2">
    <source>
        <dbReference type="EMBL" id="CAB4165554.1"/>
    </source>
</evidence>
<sequence>MLKELYKKVIAWVTLSNTNHELERYINSKQPKNAAEIEHWCRAWEFDKTKGIL</sequence>
<evidence type="ECO:0000313" key="1">
    <source>
        <dbReference type="EMBL" id="CAB4163766.1"/>
    </source>
</evidence>
<proteinExistence type="predicted"/>
<dbReference type="EMBL" id="LR797502">
    <property type="protein sequence ID" value="CAB4220434.1"/>
    <property type="molecule type" value="Genomic_DNA"/>
</dbReference>
<gene>
    <name evidence="3" type="ORF">UFOVP1146_140</name>
    <name evidence="4" type="ORF">UFOVP1638_3</name>
    <name evidence="1" type="ORF">UFOVP812_53</name>
    <name evidence="2" type="ORF">UFOVP818_90</name>
</gene>